<proteinExistence type="predicted"/>
<dbReference type="Proteomes" id="UP001174936">
    <property type="component" value="Unassembled WGS sequence"/>
</dbReference>
<evidence type="ECO:0000313" key="3">
    <source>
        <dbReference type="Proteomes" id="UP001174936"/>
    </source>
</evidence>
<keyword evidence="3" id="KW-1185">Reference proteome</keyword>
<reference evidence="2" key="1">
    <citation type="submission" date="2023-06" db="EMBL/GenBank/DDBJ databases">
        <title>Genome-scale phylogeny and comparative genomics of the fungal order Sordariales.</title>
        <authorList>
            <consortium name="Lawrence Berkeley National Laboratory"/>
            <person name="Hensen N."/>
            <person name="Bonometti L."/>
            <person name="Westerberg I."/>
            <person name="Brannstrom I.O."/>
            <person name="Guillou S."/>
            <person name="Cros-Aarteil S."/>
            <person name="Calhoun S."/>
            <person name="Haridas S."/>
            <person name="Kuo A."/>
            <person name="Mondo S."/>
            <person name="Pangilinan J."/>
            <person name="Riley R."/>
            <person name="Labutti K."/>
            <person name="Andreopoulos B."/>
            <person name="Lipzen A."/>
            <person name="Chen C."/>
            <person name="Yanf M."/>
            <person name="Daum C."/>
            <person name="Ng V."/>
            <person name="Clum A."/>
            <person name="Steindorff A."/>
            <person name="Ohm R."/>
            <person name="Martin F."/>
            <person name="Silar P."/>
            <person name="Natvig D."/>
            <person name="Lalanne C."/>
            <person name="Gautier V."/>
            <person name="Ament-Velasquez S.L."/>
            <person name="Kruys A."/>
            <person name="Hutchinson M.I."/>
            <person name="Powell A.J."/>
            <person name="Barry K."/>
            <person name="Miller A.N."/>
            <person name="Grigoriev I.V."/>
            <person name="Debuchy R."/>
            <person name="Gladieux P."/>
            <person name="Thoren M.H."/>
            <person name="Johannesson H."/>
        </authorList>
    </citation>
    <scope>NUCLEOTIDE SEQUENCE</scope>
    <source>
        <strain evidence="2">SMH2532-1</strain>
    </source>
</reference>
<gene>
    <name evidence="2" type="ORF">B0T16DRAFT_140054</name>
</gene>
<dbReference type="EMBL" id="JAULSV010000004">
    <property type="protein sequence ID" value="KAK0645443.1"/>
    <property type="molecule type" value="Genomic_DNA"/>
</dbReference>
<protein>
    <submittedName>
        <fullName evidence="2">Uncharacterized protein</fullName>
    </submittedName>
</protein>
<dbReference type="AlphaFoldDB" id="A0AA40CQ22"/>
<feature type="compositionally biased region" description="Polar residues" evidence="1">
    <location>
        <begin position="32"/>
        <end position="41"/>
    </location>
</feature>
<comment type="caution">
    <text evidence="2">The sequence shown here is derived from an EMBL/GenBank/DDBJ whole genome shotgun (WGS) entry which is preliminary data.</text>
</comment>
<name>A0AA40CQ22_9PEZI</name>
<evidence type="ECO:0000256" key="1">
    <source>
        <dbReference type="SAM" id="MobiDB-lite"/>
    </source>
</evidence>
<organism evidence="2 3">
    <name type="scientific">Cercophora newfieldiana</name>
    <dbReference type="NCBI Taxonomy" id="92897"/>
    <lineage>
        <taxon>Eukaryota</taxon>
        <taxon>Fungi</taxon>
        <taxon>Dikarya</taxon>
        <taxon>Ascomycota</taxon>
        <taxon>Pezizomycotina</taxon>
        <taxon>Sordariomycetes</taxon>
        <taxon>Sordariomycetidae</taxon>
        <taxon>Sordariales</taxon>
        <taxon>Lasiosphaeriaceae</taxon>
        <taxon>Cercophora</taxon>
    </lineage>
</organism>
<evidence type="ECO:0000313" key="2">
    <source>
        <dbReference type="EMBL" id="KAK0645443.1"/>
    </source>
</evidence>
<accession>A0AA40CQ22</accession>
<feature type="region of interest" description="Disordered" evidence="1">
    <location>
        <begin position="32"/>
        <end position="67"/>
    </location>
</feature>
<sequence length="281" mass="30855">MRNWTSNTGGWGWRIAVEEGRSTGHFHNTTLVSRHSTTTEKGTTDGGPLSPSRVISQASSKEARHPSRREFCTMSFPHPALVGGMSQLRLMLSLQLAPQPTTTTTNRELAVESIDATMPAARNYSSRSGMSRDTSMQFTIDTSLSAPGVANRWGVDLTTSRDTRTSTARAIDGLLINEEEEGEGREPPEMGACLQADDDDDGNQAIFSHMGRDIRLTASCWGPEESLRGKRRSPVPYVFSMVRGTEVKTSSLTVFELPSMIHVVRLGLQPFLASDRVWDVP</sequence>